<accession>A0ABT8QJ20</accession>
<name>A0ABT8QJ20_9FIRM</name>
<proteinExistence type="predicted"/>
<sequence>MNTFVIKAGGSGNIIETDFKHEIEWLKYRRIQIDAKYFSTLIESLTTASYDNKIVYVNGGVAAFIFIDLARNLGLDNENLDEIGCRIVNTTSYIILESLKNKSAKVYPELINPLEFRKEILNDYNLILIKAIQGFKSTDSLATYIASQVQESELMFFKKGIPIYHVGFESPTKVTEFKLSDLENIGAKVTEVPGNNAILDKESINIIKKKMIKTVLYNSDDIDKLDKIISGVGLVEKTMIRL</sequence>
<dbReference type="Proteomes" id="UP001176021">
    <property type="component" value="Unassembled WGS sequence"/>
</dbReference>
<evidence type="ECO:0000313" key="2">
    <source>
        <dbReference type="Proteomes" id="UP001176021"/>
    </source>
</evidence>
<dbReference type="SUPFAM" id="SSF53633">
    <property type="entry name" value="Carbamate kinase-like"/>
    <property type="match status" value="1"/>
</dbReference>
<comment type="caution">
    <text evidence="1">The sequence shown here is derived from an EMBL/GenBank/DDBJ whole genome shotgun (WGS) entry which is preliminary data.</text>
</comment>
<organism evidence="1 2">
    <name type="scientific">Desulfosporosinus nitroreducens</name>
    <dbReference type="NCBI Taxonomy" id="2018668"/>
    <lineage>
        <taxon>Bacteria</taxon>
        <taxon>Bacillati</taxon>
        <taxon>Bacillota</taxon>
        <taxon>Clostridia</taxon>
        <taxon>Eubacteriales</taxon>
        <taxon>Desulfitobacteriaceae</taxon>
        <taxon>Desulfosporosinus</taxon>
    </lineage>
</organism>
<dbReference type="Gene3D" id="3.40.1160.10">
    <property type="entry name" value="Acetylglutamate kinase-like"/>
    <property type="match status" value="1"/>
</dbReference>
<gene>
    <name evidence="1" type="ORF">M8H41_00300</name>
</gene>
<reference evidence="1" key="1">
    <citation type="submission" date="2022-05" db="EMBL/GenBank/DDBJ databases">
        <title>Expanded diversity of anoxic marine methylotrophy in a Black Sea sulfate reducing microorganism.</title>
        <authorList>
            <person name="Fischer P.Q."/>
            <person name="Stams A.J.M."/>
            <person name="Villanueva L."/>
            <person name="Sousa D.Z."/>
        </authorList>
    </citation>
    <scope>NUCLEOTIDE SEQUENCE</scope>
    <source>
        <strain evidence="1">P130</strain>
    </source>
</reference>
<evidence type="ECO:0000313" key="1">
    <source>
        <dbReference type="EMBL" id="MDO0821301.1"/>
    </source>
</evidence>
<keyword evidence="2" id="KW-1185">Reference proteome</keyword>
<dbReference type="InterPro" id="IPR036393">
    <property type="entry name" value="AceGlu_kinase-like_sf"/>
</dbReference>
<dbReference type="RefSeq" id="WP_301997424.1">
    <property type="nucleotide sequence ID" value="NZ_JAMJEV010000001.1"/>
</dbReference>
<protein>
    <submittedName>
        <fullName evidence="1">Uncharacterized protein</fullName>
    </submittedName>
</protein>
<dbReference type="EMBL" id="JAMJEV010000001">
    <property type="protein sequence ID" value="MDO0821301.1"/>
    <property type="molecule type" value="Genomic_DNA"/>
</dbReference>